<dbReference type="PANTHER" id="PTHR34468">
    <property type="entry name" value="MICROTUBULE-ASSOCIATED FUTSCH-LIKE PROTEIN"/>
    <property type="match status" value="1"/>
</dbReference>
<evidence type="ECO:0000256" key="1">
    <source>
        <dbReference type="SAM" id="MobiDB-lite"/>
    </source>
</evidence>
<dbReference type="AlphaFoldDB" id="A0A8B8NW76"/>
<proteinExistence type="predicted"/>
<evidence type="ECO:0000313" key="2">
    <source>
        <dbReference type="Proteomes" id="UP000827889"/>
    </source>
</evidence>
<feature type="compositionally biased region" description="Basic and acidic residues" evidence="1">
    <location>
        <begin position="322"/>
        <end position="342"/>
    </location>
</feature>
<feature type="region of interest" description="Disordered" evidence="1">
    <location>
        <begin position="299"/>
        <end position="342"/>
    </location>
</feature>
<feature type="compositionally biased region" description="Acidic residues" evidence="1">
    <location>
        <begin position="145"/>
        <end position="156"/>
    </location>
</feature>
<dbReference type="PANTHER" id="PTHR34468:SF3">
    <property type="entry name" value="OS03G0288900 PROTEIN"/>
    <property type="match status" value="1"/>
</dbReference>
<dbReference type="Proteomes" id="UP000827889">
    <property type="component" value="Chromosome 8"/>
</dbReference>
<dbReference type="KEGG" id="rarg:115738329"/>
<name>A0A8B8NW76_9MYRT</name>
<dbReference type="RefSeq" id="XP_030526796.1">
    <property type="nucleotide sequence ID" value="XM_030670936.2"/>
</dbReference>
<dbReference type="GeneID" id="115738329"/>
<protein>
    <submittedName>
        <fullName evidence="3">Nucleolar protein dao-5-like isoform X1</fullName>
    </submittedName>
</protein>
<dbReference type="OrthoDB" id="1918850at2759"/>
<feature type="compositionally biased region" description="Basic and acidic residues" evidence="1">
    <location>
        <begin position="102"/>
        <end position="130"/>
    </location>
</feature>
<evidence type="ECO:0000313" key="3">
    <source>
        <dbReference type="RefSeq" id="XP_030526796.1"/>
    </source>
</evidence>
<keyword evidence="2" id="KW-1185">Reference proteome</keyword>
<feature type="region of interest" description="Disordered" evidence="1">
    <location>
        <begin position="1"/>
        <end position="174"/>
    </location>
</feature>
<sequence length="342" mass="37585">MDLQPAQVPAPAGKPQPLREKAGRKTKGPSKTVAGDPPVPRQKRVFGTLRSTNVPAKPHTEKPAAKSVTGVRRKQAQSPPKSPSTVGATLASAAVKTSPEGAKPKPEKKSVYFEEESPKNLDDAPAEKTSAEISNPKPKKKGVCFEEESPENLDDAPAEKASPEIAKPKPKKKSVCFEEKSPNNLRDENAVGPQTPVQWPFAAVAKPRRSGTPYHTAENCSKCRFDRLETASYWLGHIKLAEPVGKHFVSANFFRMALECKAEPIRNLRIELKRYLARHLHLSEEAEWRNLSLGYGILKDEPDSGPRNPGSGRVRVRLSAESNRDGQEQQDTKDELIDSKGE</sequence>
<feature type="compositionally biased region" description="Polar residues" evidence="1">
    <location>
        <begin position="76"/>
        <end position="87"/>
    </location>
</feature>
<organism evidence="2 3">
    <name type="scientific">Rhodamnia argentea</name>
    <dbReference type="NCBI Taxonomy" id="178133"/>
    <lineage>
        <taxon>Eukaryota</taxon>
        <taxon>Viridiplantae</taxon>
        <taxon>Streptophyta</taxon>
        <taxon>Embryophyta</taxon>
        <taxon>Tracheophyta</taxon>
        <taxon>Spermatophyta</taxon>
        <taxon>Magnoliopsida</taxon>
        <taxon>eudicotyledons</taxon>
        <taxon>Gunneridae</taxon>
        <taxon>Pentapetalae</taxon>
        <taxon>rosids</taxon>
        <taxon>malvids</taxon>
        <taxon>Myrtales</taxon>
        <taxon>Myrtaceae</taxon>
        <taxon>Myrtoideae</taxon>
        <taxon>Myrteae</taxon>
        <taxon>Australasian group</taxon>
        <taxon>Rhodamnia</taxon>
    </lineage>
</organism>
<accession>A0A8B8NW76</accession>
<reference evidence="3" key="1">
    <citation type="submission" date="2025-08" db="UniProtKB">
        <authorList>
            <consortium name="RefSeq"/>
        </authorList>
    </citation>
    <scope>IDENTIFICATION</scope>
    <source>
        <tissue evidence="3">Leaf</tissue>
    </source>
</reference>
<gene>
    <name evidence="3" type="primary">LOC115738329</name>
</gene>